<feature type="domain" description="Conjugative transposon TraM C-terminal" evidence="1">
    <location>
        <begin position="248"/>
        <end position="392"/>
    </location>
</feature>
<accession>A0A1J5SAR0</accession>
<reference evidence="2" key="1">
    <citation type="submission" date="2016-10" db="EMBL/GenBank/DDBJ databases">
        <title>Sequence of Gallionella enrichment culture.</title>
        <authorList>
            <person name="Poehlein A."/>
            <person name="Muehling M."/>
            <person name="Daniel R."/>
        </authorList>
    </citation>
    <scope>NUCLEOTIDE SEQUENCE</scope>
</reference>
<dbReference type="Pfam" id="PF12508">
    <property type="entry name" value="Transposon_TraM"/>
    <property type="match status" value="1"/>
</dbReference>
<dbReference type="InterPro" id="IPR022187">
    <property type="entry name" value="Conjug_transposon_TraM"/>
</dbReference>
<evidence type="ECO:0000313" key="2">
    <source>
        <dbReference type="EMBL" id="OIR01277.1"/>
    </source>
</evidence>
<name>A0A1J5SAR0_9ZZZZ</name>
<organism evidence="2">
    <name type="scientific">mine drainage metagenome</name>
    <dbReference type="NCBI Taxonomy" id="410659"/>
    <lineage>
        <taxon>unclassified sequences</taxon>
        <taxon>metagenomes</taxon>
        <taxon>ecological metagenomes</taxon>
    </lineage>
</organism>
<dbReference type="AlphaFoldDB" id="A0A1J5SAR0"/>
<dbReference type="EMBL" id="MLJW01000085">
    <property type="protein sequence ID" value="OIR01277.1"/>
    <property type="molecule type" value="Genomic_DNA"/>
</dbReference>
<dbReference type="InterPro" id="IPR055407">
    <property type="entry name" value="TraM_C"/>
</dbReference>
<protein>
    <recommendedName>
        <fullName evidence="1">Conjugative transposon TraM C-terminal domain-containing protein</fullName>
    </recommendedName>
</protein>
<dbReference type="NCBIfam" id="TIGR03779">
    <property type="entry name" value="Bac_Flav_CT_M"/>
    <property type="match status" value="1"/>
</dbReference>
<gene>
    <name evidence="2" type="ORF">GALL_165650</name>
</gene>
<sequence length="398" mass="44654">MQTHSQKFLRQRKFLMVLPFLVLPFITMIFWSLGGGKAGAAEAQTANTNKGLNTKLPDAHISENKGTDKLSFYQQADKDSVLLQQQMLNDPYYKDVPESEKQMMQEQTKQHHSLLMNNKSSVNANEEKVNEKLQQLQTIINQPQQQPQMSLTSAKEQNNNPDINRLEKMMQNMNNDNNDDKEMQQLSGVMDKILDLQHPERMDEKLKEQLLKNKQQVFVVSLNDTVKHAKGFYSLEDNGSSEVNQNTIEAIVPETQTLVGAATVKLLLANDIYINGVLIPRNSFVYGTATLSNERLRINVASLRYKNNIIPVALEVYDIDGLQGIYIPGSINRDVAKESSNEAINALGLTTLDPSLAAQATGAGIQAAKTLLSKKVKQIKVTIKEGYKILLKDNNQKL</sequence>
<comment type="caution">
    <text evidence="2">The sequence shown here is derived from an EMBL/GenBank/DDBJ whole genome shotgun (WGS) entry which is preliminary data.</text>
</comment>
<proteinExistence type="predicted"/>
<evidence type="ECO:0000259" key="1">
    <source>
        <dbReference type="Pfam" id="PF12508"/>
    </source>
</evidence>